<dbReference type="AlphaFoldDB" id="A0A0F9RNN1"/>
<evidence type="ECO:0000313" key="1">
    <source>
        <dbReference type="EMBL" id="KKN58170.1"/>
    </source>
</evidence>
<dbReference type="EMBL" id="LAZR01000774">
    <property type="protein sequence ID" value="KKN58170.1"/>
    <property type="molecule type" value="Genomic_DNA"/>
</dbReference>
<gene>
    <name evidence="1" type="ORF">LCGC14_0555110</name>
</gene>
<organism evidence="1">
    <name type="scientific">marine sediment metagenome</name>
    <dbReference type="NCBI Taxonomy" id="412755"/>
    <lineage>
        <taxon>unclassified sequences</taxon>
        <taxon>metagenomes</taxon>
        <taxon>ecological metagenomes</taxon>
    </lineage>
</organism>
<proteinExistence type="predicted"/>
<comment type="caution">
    <text evidence="1">The sequence shown here is derived from an EMBL/GenBank/DDBJ whole genome shotgun (WGS) entry which is preliminary data.</text>
</comment>
<accession>A0A0F9RNN1</accession>
<reference evidence="1" key="1">
    <citation type="journal article" date="2015" name="Nature">
        <title>Complex archaea that bridge the gap between prokaryotes and eukaryotes.</title>
        <authorList>
            <person name="Spang A."/>
            <person name="Saw J.H."/>
            <person name="Jorgensen S.L."/>
            <person name="Zaremba-Niedzwiedzka K."/>
            <person name="Martijn J."/>
            <person name="Lind A.E."/>
            <person name="van Eijk R."/>
            <person name="Schleper C."/>
            <person name="Guy L."/>
            <person name="Ettema T.J."/>
        </authorList>
    </citation>
    <scope>NUCLEOTIDE SEQUENCE</scope>
</reference>
<name>A0A0F9RNN1_9ZZZZ</name>
<protein>
    <submittedName>
        <fullName evidence="1">Uncharacterized protein</fullName>
    </submittedName>
</protein>
<sequence length="89" mass="9641">MPTNEIEVSWSEGKPIEAKLRDGAGVEHDFTAVFQKITGDTGVGSLFSKLMLANGDISTTLEYKPTTKELKFGVAEKVIKQILEVLAGD</sequence>